<dbReference type="PROSITE" id="PS51257">
    <property type="entry name" value="PROKAR_LIPOPROTEIN"/>
    <property type="match status" value="1"/>
</dbReference>
<dbReference type="PANTHER" id="PTHR36530:SF1">
    <property type="entry name" value="AMOEBIASIN-1"/>
    <property type="match status" value="1"/>
</dbReference>
<evidence type="ECO:0000313" key="5">
    <source>
        <dbReference type="EMBL" id="SDS67590.1"/>
    </source>
</evidence>
<dbReference type="InterPro" id="IPR036331">
    <property type="entry name" value="Chagasin-like_sf"/>
</dbReference>
<keyword evidence="3" id="KW-0732">Signal</keyword>
<dbReference type="RefSeq" id="WP_090349112.1">
    <property type="nucleotide sequence ID" value="NZ_LT629751.1"/>
</dbReference>
<proteinExistence type="predicted"/>
<dbReference type="AlphaFoldDB" id="A0A1H1U533"/>
<evidence type="ECO:0000313" key="6">
    <source>
        <dbReference type="Proteomes" id="UP000243359"/>
    </source>
</evidence>
<feature type="signal peptide" evidence="3">
    <location>
        <begin position="1"/>
        <end position="22"/>
    </location>
</feature>
<dbReference type="EMBL" id="LT629751">
    <property type="protein sequence ID" value="SDS67590.1"/>
    <property type="molecule type" value="Genomic_DNA"/>
</dbReference>
<dbReference type="Gene3D" id="2.60.40.2020">
    <property type="match status" value="1"/>
</dbReference>
<dbReference type="InterPro" id="IPR052781">
    <property type="entry name" value="Cys_protease_inhibitor_I42"/>
</dbReference>
<evidence type="ECO:0000256" key="3">
    <source>
        <dbReference type="SAM" id="SignalP"/>
    </source>
</evidence>
<feature type="chain" id="PRO_5009261807" evidence="3">
    <location>
        <begin position="23"/>
        <end position="133"/>
    </location>
</feature>
<keyword evidence="2" id="KW-0789">Thiol protease inhibitor</keyword>
<accession>A0A1H1U533</accession>
<dbReference type="GO" id="GO:0004869">
    <property type="term" value="F:cysteine-type endopeptidase inhibitor activity"/>
    <property type="evidence" value="ECO:0007669"/>
    <property type="project" value="UniProtKB-KW"/>
</dbReference>
<dbReference type="Proteomes" id="UP000243359">
    <property type="component" value="Chromosome I"/>
</dbReference>
<organism evidence="5 6">
    <name type="scientific">Pseudomonas oryzae</name>
    <dbReference type="NCBI Taxonomy" id="1392877"/>
    <lineage>
        <taxon>Bacteria</taxon>
        <taxon>Pseudomonadati</taxon>
        <taxon>Pseudomonadota</taxon>
        <taxon>Gammaproteobacteria</taxon>
        <taxon>Pseudomonadales</taxon>
        <taxon>Pseudomonadaceae</taxon>
        <taxon>Pseudomonas</taxon>
    </lineage>
</organism>
<feature type="domain" description="Proteinase inhibitor I42 chagasin" evidence="4">
    <location>
        <begin position="41"/>
        <end position="130"/>
    </location>
</feature>
<name>A0A1H1U533_9PSED</name>
<sequence length="133" mass="14513">MPQPVRLLSLATLALLAACAQKAPTTLTPAAQERHCDPLQLRVGEVFNLRLPSNPSTGFRWVMREGGAPVLQALGPEVYSTPEEAGVVGSAGVSTWRFRAVARGEGRLSLDYRRPWENGVAAEKNFDCRVQVR</sequence>
<dbReference type="Pfam" id="PF09394">
    <property type="entry name" value="Inhibitor_I42"/>
    <property type="match status" value="1"/>
</dbReference>
<evidence type="ECO:0000256" key="1">
    <source>
        <dbReference type="ARBA" id="ARBA00022690"/>
    </source>
</evidence>
<reference evidence="6" key="1">
    <citation type="submission" date="2016-10" db="EMBL/GenBank/DDBJ databases">
        <authorList>
            <person name="Varghese N."/>
            <person name="Submissions S."/>
        </authorList>
    </citation>
    <scope>NUCLEOTIDE SEQUENCE [LARGE SCALE GENOMIC DNA]</scope>
    <source>
        <strain evidence="6">KCTC 32247</strain>
    </source>
</reference>
<keyword evidence="6" id="KW-1185">Reference proteome</keyword>
<dbReference type="OrthoDB" id="670336at2"/>
<keyword evidence="1" id="KW-0646">Protease inhibitor</keyword>
<dbReference type="InterPro" id="IPR018990">
    <property type="entry name" value="Prot_inh_I42_chagasin"/>
</dbReference>
<evidence type="ECO:0000256" key="2">
    <source>
        <dbReference type="ARBA" id="ARBA00022704"/>
    </source>
</evidence>
<dbReference type="PANTHER" id="PTHR36530">
    <property type="entry name" value="INHIBITOR OF CYSTEINE PEPTIDASE"/>
    <property type="match status" value="1"/>
</dbReference>
<evidence type="ECO:0000259" key="4">
    <source>
        <dbReference type="Pfam" id="PF09394"/>
    </source>
</evidence>
<dbReference type="STRING" id="1392877.SAMN05216221_2351"/>
<protein>
    <submittedName>
        <fullName evidence="5">Inhibitor of cysteine peptidase</fullName>
    </submittedName>
</protein>
<dbReference type="SUPFAM" id="SSF141066">
    <property type="entry name" value="ICP-like"/>
    <property type="match status" value="1"/>
</dbReference>
<gene>
    <name evidence="5" type="ORF">SAMN05216221_2351</name>
</gene>